<keyword evidence="4" id="KW-0808">Transferase</keyword>
<evidence type="ECO:0000256" key="9">
    <source>
        <dbReference type="ARBA" id="ARBA00022833"/>
    </source>
</evidence>
<dbReference type="InterPro" id="IPR013083">
    <property type="entry name" value="Znf_RING/FYVE/PHD"/>
</dbReference>
<evidence type="ECO:0000256" key="4">
    <source>
        <dbReference type="ARBA" id="ARBA00022679"/>
    </source>
</evidence>
<dbReference type="SUPFAM" id="SSF57850">
    <property type="entry name" value="RING/U-box"/>
    <property type="match status" value="1"/>
</dbReference>
<dbReference type="PROSITE" id="PS50089">
    <property type="entry name" value="ZF_RING_2"/>
    <property type="match status" value="1"/>
</dbReference>
<evidence type="ECO:0000256" key="5">
    <source>
        <dbReference type="ARBA" id="ARBA00022723"/>
    </source>
</evidence>
<feature type="domain" description="C3H1-type" evidence="13">
    <location>
        <begin position="46"/>
        <end position="73"/>
    </location>
</feature>
<keyword evidence="15" id="KW-1185">Reference proteome</keyword>
<keyword evidence="7 10" id="KW-0863">Zinc-finger</keyword>
<keyword evidence="5 10" id="KW-0479">Metal-binding</keyword>
<dbReference type="InterPro" id="IPR045072">
    <property type="entry name" value="MKRN-like"/>
</dbReference>
<dbReference type="EMBL" id="JAFDVH010000008">
    <property type="protein sequence ID" value="KAG7472544.1"/>
    <property type="molecule type" value="Genomic_DNA"/>
</dbReference>
<evidence type="ECO:0000259" key="13">
    <source>
        <dbReference type="PROSITE" id="PS50103"/>
    </source>
</evidence>
<sequence>MERHGVIYRNANKRAFNVGRTPCRQFIRGSCRFGASCHFSHELPVLPAAEICRYFQKGDCWFGDRCRYRHVLQPDVRSSAGRWESASVAQGRAPLDRRGSEPSISQAQGAYSGARRRSEPLVTGMVAMQHGFERLTMGITEEEEHTAAEASLRPCLQQGLWSQPQHSGQNVPRREGQHRSRAVPSTPAPGPGVPPADAGTLAGDRRQDSGAGKPSFVKTSSQQGAGQDGAAAVAGNGWSEEAYKQSKDVMCGICMDKVYEKPRAPERRFGILPNCSHAFCLGCIVTWRKTKDFQDDVIKACPQCRVKSSYYIPSKFWVSEGEPKQALITAFKNTTSKIRCNFFLRNGCCPFKSECIYRHELPSGYRPRRRRSPPVTNTPSLEELDSDSLQLLHYIIALALLDDDEVLDEDDYFQLYLGEDGGLD</sequence>
<dbReference type="AlphaFoldDB" id="A0A9D3TDY0"/>
<keyword evidence="9 10" id="KW-0862">Zinc</keyword>
<evidence type="ECO:0000256" key="10">
    <source>
        <dbReference type="PROSITE-ProRule" id="PRU00723"/>
    </source>
</evidence>
<dbReference type="GO" id="GO:0061630">
    <property type="term" value="F:ubiquitin protein ligase activity"/>
    <property type="evidence" value="ECO:0007669"/>
    <property type="project" value="UniProtKB-EC"/>
</dbReference>
<dbReference type="InterPro" id="IPR041367">
    <property type="entry name" value="Znf-CCCH_4"/>
</dbReference>
<evidence type="ECO:0000256" key="2">
    <source>
        <dbReference type="ARBA" id="ARBA00004906"/>
    </source>
</evidence>
<dbReference type="SUPFAM" id="SSF90229">
    <property type="entry name" value="CCCH zinc finger"/>
    <property type="match status" value="1"/>
</dbReference>
<dbReference type="InterPro" id="IPR000571">
    <property type="entry name" value="Znf_CCCH"/>
</dbReference>
<evidence type="ECO:0000313" key="15">
    <source>
        <dbReference type="Proteomes" id="UP001046870"/>
    </source>
</evidence>
<gene>
    <name evidence="14" type="ORF">MATL_G00109780</name>
</gene>
<dbReference type="Gene3D" id="3.30.40.10">
    <property type="entry name" value="Zinc/RING finger domain, C3HC4 (zinc finger)"/>
    <property type="match status" value="1"/>
</dbReference>
<dbReference type="CDD" id="cd16732">
    <property type="entry name" value="RING-HC_MKRN4"/>
    <property type="match status" value="1"/>
</dbReference>
<reference evidence="14" key="1">
    <citation type="submission" date="2021-01" db="EMBL/GenBank/DDBJ databases">
        <authorList>
            <person name="Zahm M."/>
            <person name="Roques C."/>
            <person name="Cabau C."/>
            <person name="Klopp C."/>
            <person name="Donnadieu C."/>
            <person name="Jouanno E."/>
            <person name="Lampietro C."/>
            <person name="Louis A."/>
            <person name="Herpin A."/>
            <person name="Echchiki A."/>
            <person name="Berthelot C."/>
            <person name="Parey E."/>
            <person name="Roest-Crollius H."/>
            <person name="Braasch I."/>
            <person name="Postlethwait J."/>
            <person name="Bobe J."/>
            <person name="Montfort J."/>
            <person name="Bouchez O."/>
            <person name="Begum T."/>
            <person name="Mejri S."/>
            <person name="Adams A."/>
            <person name="Chen W.-J."/>
            <person name="Guiguen Y."/>
        </authorList>
    </citation>
    <scope>NUCLEOTIDE SEQUENCE</scope>
    <source>
        <strain evidence="14">YG-15Mar2019-1</strain>
        <tissue evidence="14">Brain</tissue>
    </source>
</reference>
<accession>A0A9D3TDY0</accession>
<dbReference type="FunFam" id="3.30.40.10:FF:000117">
    <property type="entry name" value="Probable E3 ubiquitin-protein ligase makorin-1"/>
    <property type="match status" value="1"/>
</dbReference>
<dbReference type="InterPro" id="IPR017907">
    <property type="entry name" value="Znf_RING_CS"/>
</dbReference>
<feature type="region of interest" description="Disordered" evidence="11">
    <location>
        <begin position="82"/>
        <end position="118"/>
    </location>
</feature>
<evidence type="ECO:0000259" key="12">
    <source>
        <dbReference type="PROSITE" id="PS50089"/>
    </source>
</evidence>
<evidence type="ECO:0000256" key="1">
    <source>
        <dbReference type="ARBA" id="ARBA00000900"/>
    </source>
</evidence>
<dbReference type="Pfam" id="PF18044">
    <property type="entry name" value="zf-CCCH_4"/>
    <property type="match status" value="2"/>
</dbReference>
<comment type="catalytic activity">
    <reaction evidence="1">
        <text>S-ubiquitinyl-[E2 ubiquitin-conjugating enzyme]-L-cysteine + [acceptor protein]-L-lysine = [E2 ubiquitin-conjugating enzyme]-L-cysteine + N(6)-ubiquitinyl-[acceptor protein]-L-lysine.</text>
        <dbReference type="EC" id="2.3.2.27"/>
    </reaction>
</comment>
<feature type="zinc finger region" description="C3H1-type" evidence="10">
    <location>
        <begin position="17"/>
        <end position="44"/>
    </location>
</feature>
<dbReference type="Gene3D" id="4.10.1000.10">
    <property type="entry name" value="Zinc finger, CCCH-type"/>
    <property type="match status" value="1"/>
</dbReference>
<dbReference type="PANTHER" id="PTHR11224:SF39">
    <property type="entry name" value="RING-TYPE E3 UBIQUITIN TRANSFERASE"/>
    <property type="match status" value="1"/>
</dbReference>
<dbReference type="PROSITE" id="PS50103">
    <property type="entry name" value="ZF_C3H1"/>
    <property type="match status" value="3"/>
</dbReference>
<dbReference type="Pfam" id="PF00097">
    <property type="entry name" value="zf-C3HC4"/>
    <property type="match status" value="1"/>
</dbReference>
<dbReference type="EC" id="2.3.2.27" evidence="3"/>
<dbReference type="GO" id="GO:0008270">
    <property type="term" value="F:zinc ion binding"/>
    <property type="evidence" value="ECO:0007669"/>
    <property type="project" value="UniProtKB-KW"/>
</dbReference>
<feature type="domain" description="C3H1-type" evidence="13">
    <location>
        <begin position="334"/>
        <end position="362"/>
    </location>
</feature>
<dbReference type="InterPro" id="IPR001841">
    <property type="entry name" value="Znf_RING"/>
</dbReference>
<dbReference type="InterPro" id="IPR036855">
    <property type="entry name" value="Znf_CCCH_sf"/>
</dbReference>
<evidence type="ECO:0000313" key="14">
    <source>
        <dbReference type="EMBL" id="KAG7472544.1"/>
    </source>
</evidence>
<dbReference type="OrthoDB" id="250836at2759"/>
<feature type="domain" description="RING-type" evidence="12">
    <location>
        <begin position="251"/>
        <end position="305"/>
    </location>
</feature>
<feature type="compositionally biased region" description="Low complexity" evidence="11">
    <location>
        <begin position="222"/>
        <end position="231"/>
    </location>
</feature>
<dbReference type="GO" id="GO:0000209">
    <property type="term" value="P:protein polyubiquitination"/>
    <property type="evidence" value="ECO:0007669"/>
    <property type="project" value="InterPro"/>
</dbReference>
<dbReference type="InterPro" id="IPR018957">
    <property type="entry name" value="Znf_C3HC4_RING-type"/>
</dbReference>
<comment type="pathway">
    <text evidence="2">Protein modification; protein ubiquitination.</text>
</comment>
<feature type="zinc finger region" description="C3H1-type" evidence="10">
    <location>
        <begin position="46"/>
        <end position="73"/>
    </location>
</feature>
<keyword evidence="8" id="KW-0833">Ubl conjugation pathway</keyword>
<keyword evidence="6" id="KW-0677">Repeat</keyword>
<feature type="domain" description="C3H1-type" evidence="13">
    <location>
        <begin position="17"/>
        <end position="44"/>
    </location>
</feature>
<proteinExistence type="predicted"/>
<dbReference type="SMART" id="SM00184">
    <property type="entry name" value="RING"/>
    <property type="match status" value="1"/>
</dbReference>
<evidence type="ECO:0000256" key="7">
    <source>
        <dbReference type="ARBA" id="ARBA00022771"/>
    </source>
</evidence>
<dbReference type="PANTHER" id="PTHR11224">
    <property type="entry name" value="MAKORIN-RELATED"/>
    <property type="match status" value="1"/>
</dbReference>
<evidence type="ECO:0000256" key="3">
    <source>
        <dbReference type="ARBA" id="ARBA00012483"/>
    </source>
</evidence>
<evidence type="ECO:0000256" key="6">
    <source>
        <dbReference type="ARBA" id="ARBA00022737"/>
    </source>
</evidence>
<evidence type="ECO:0000256" key="11">
    <source>
        <dbReference type="SAM" id="MobiDB-lite"/>
    </source>
</evidence>
<feature type="compositionally biased region" description="Polar residues" evidence="11">
    <location>
        <begin position="161"/>
        <end position="170"/>
    </location>
</feature>
<protein>
    <recommendedName>
        <fullName evidence="3">RING-type E3 ubiquitin transferase</fullName>
        <ecNumber evidence="3">2.3.2.27</ecNumber>
    </recommendedName>
</protein>
<name>A0A9D3TDY0_MEGAT</name>
<feature type="region of interest" description="Disordered" evidence="11">
    <location>
        <begin position="161"/>
        <end position="231"/>
    </location>
</feature>
<dbReference type="PROSITE" id="PS00518">
    <property type="entry name" value="ZF_RING_1"/>
    <property type="match status" value="1"/>
</dbReference>
<feature type="zinc finger region" description="C3H1-type" evidence="10">
    <location>
        <begin position="334"/>
        <end position="362"/>
    </location>
</feature>
<organism evidence="14 15">
    <name type="scientific">Megalops atlanticus</name>
    <name type="common">Tarpon</name>
    <name type="synonym">Clupea gigantea</name>
    <dbReference type="NCBI Taxonomy" id="7932"/>
    <lineage>
        <taxon>Eukaryota</taxon>
        <taxon>Metazoa</taxon>
        <taxon>Chordata</taxon>
        <taxon>Craniata</taxon>
        <taxon>Vertebrata</taxon>
        <taxon>Euteleostomi</taxon>
        <taxon>Actinopterygii</taxon>
        <taxon>Neopterygii</taxon>
        <taxon>Teleostei</taxon>
        <taxon>Elopiformes</taxon>
        <taxon>Megalopidae</taxon>
        <taxon>Megalops</taxon>
    </lineage>
</organism>
<dbReference type="SMART" id="SM00356">
    <property type="entry name" value="ZnF_C3H1"/>
    <property type="match status" value="3"/>
</dbReference>
<comment type="caution">
    <text evidence="14">The sequence shown here is derived from an EMBL/GenBank/DDBJ whole genome shotgun (WGS) entry which is preliminary data.</text>
</comment>
<dbReference type="Proteomes" id="UP001046870">
    <property type="component" value="Chromosome 8"/>
</dbReference>
<evidence type="ECO:0000256" key="8">
    <source>
        <dbReference type="ARBA" id="ARBA00022786"/>
    </source>
</evidence>